<dbReference type="AlphaFoldDB" id="A0A9X3BHE1"/>
<reference evidence="1" key="1">
    <citation type="submission" date="2022-09" db="EMBL/GenBank/DDBJ databases">
        <authorList>
            <person name="Yuan C."/>
            <person name="Ke Z."/>
        </authorList>
    </citation>
    <scope>NUCLEOTIDE SEQUENCE</scope>
    <source>
        <strain evidence="1">LB-8</strain>
    </source>
</reference>
<dbReference type="Proteomes" id="UP001155483">
    <property type="component" value="Unassembled WGS sequence"/>
</dbReference>
<protein>
    <recommendedName>
        <fullName evidence="3">Lysozyme family protein</fullName>
    </recommendedName>
</protein>
<name>A0A9X3BHE1_9BACT</name>
<evidence type="ECO:0000313" key="2">
    <source>
        <dbReference type="Proteomes" id="UP001155483"/>
    </source>
</evidence>
<organism evidence="1 2">
    <name type="scientific">Paraflavisolibacter caeni</name>
    <dbReference type="NCBI Taxonomy" id="2982496"/>
    <lineage>
        <taxon>Bacteria</taxon>
        <taxon>Pseudomonadati</taxon>
        <taxon>Bacteroidota</taxon>
        <taxon>Chitinophagia</taxon>
        <taxon>Chitinophagales</taxon>
        <taxon>Chitinophagaceae</taxon>
        <taxon>Paraflavisolibacter</taxon>
    </lineage>
</organism>
<comment type="caution">
    <text evidence="1">The sequence shown here is derived from an EMBL/GenBank/DDBJ whole genome shotgun (WGS) entry which is preliminary data.</text>
</comment>
<dbReference type="RefSeq" id="WP_279296181.1">
    <property type="nucleotide sequence ID" value="NZ_JAOTIF010000002.1"/>
</dbReference>
<sequence length="262" mass="29909">MPLAFTLDLKREYQHLFDHCDIPDEKYSVVDNCVRKIVASKPRYEAVSTQTGIPWYFIGIIHMMECSGDFTCHLHNGDPLTARTVHVPKNCPANGNPPFTWEDSAIDALKMKSLDQWTDWSVPGILFQFERYNGFGYRSKNIKSPYLWSFSSHYKKGKFTSDGFFDPNAVSRQIGAAVLLRRMSEQQIAVAGEVDTITRIRQTGEQVVFDPVVYDPLAKELQQLLNIAGIHLRTDGKAGRLTSDAYHRIMGRYLRGDRRADE</sequence>
<reference evidence="1" key="2">
    <citation type="submission" date="2023-04" db="EMBL/GenBank/DDBJ databases">
        <title>Paracnuella aquatica gen. nov., sp. nov., a member of the family Chitinophagaceae isolated from a hot spring.</title>
        <authorList>
            <person name="Wang C."/>
        </authorList>
    </citation>
    <scope>NUCLEOTIDE SEQUENCE</scope>
    <source>
        <strain evidence="1">LB-8</strain>
    </source>
</reference>
<keyword evidence="2" id="KW-1185">Reference proteome</keyword>
<gene>
    <name evidence="1" type="ORF">OCK74_06395</name>
</gene>
<dbReference type="EMBL" id="JAOTIF010000002">
    <property type="protein sequence ID" value="MCU7548738.1"/>
    <property type="molecule type" value="Genomic_DNA"/>
</dbReference>
<proteinExistence type="predicted"/>
<accession>A0A9X3BHE1</accession>
<evidence type="ECO:0008006" key="3">
    <source>
        <dbReference type="Google" id="ProtNLM"/>
    </source>
</evidence>
<evidence type="ECO:0000313" key="1">
    <source>
        <dbReference type="EMBL" id="MCU7548738.1"/>
    </source>
</evidence>